<evidence type="ECO:0000259" key="2">
    <source>
        <dbReference type="Pfam" id="PF02557"/>
    </source>
</evidence>
<organism evidence="3 4">
    <name type="scientific">Rothia mucilaginosa</name>
    <dbReference type="NCBI Taxonomy" id="43675"/>
    <lineage>
        <taxon>Bacteria</taxon>
        <taxon>Bacillati</taxon>
        <taxon>Actinomycetota</taxon>
        <taxon>Actinomycetes</taxon>
        <taxon>Micrococcales</taxon>
        <taxon>Micrococcaceae</taxon>
        <taxon>Rothia</taxon>
    </lineage>
</organism>
<protein>
    <submittedName>
        <fullName evidence="3">D-alanyl-D-alanine carboxypeptidase</fullName>
    </submittedName>
</protein>
<dbReference type="InterPro" id="IPR006311">
    <property type="entry name" value="TAT_signal"/>
</dbReference>
<gene>
    <name evidence="3" type="ORF">CO690_07735</name>
</gene>
<dbReference type="CDD" id="cd14852">
    <property type="entry name" value="LD-carboxypeptidase"/>
    <property type="match status" value="1"/>
</dbReference>
<dbReference type="AlphaFoldDB" id="A0A291DGG0"/>
<keyword evidence="3" id="KW-0121">Carboxypeptidase</keyword>
<reference evidence="4" key="1">
    <citation type="submission" date="2017-09" db="EMBL/GenBank/DDBJ databases">
        <title>FDA dAtabase for Regulatory Grade micrObial Sequences (FDA-ARGOS): Supporting development and validation of Infectious Disease Dx tests.</title>
        <authorList>
            <person name="Minogue T."/>
            <person name="Wolcott M."/>
            <person name="Wasieloski L."/>
            <person name="Aguilar W."/>
            <person name="Moore D."/>
            <person name="Tallon L."/>
            <person name="Sadzewicz L."/>
            <person name="Ott S."/>
            <person name="Zhao X."/>
            <person name="Nagaraj S."/>
            <person name="Vavikolanu K."/>
            <person name="Aluvathingal J."/>
            <person name="Nadendla S."/>
            <person name="Sichtig H."/>
        </authorList>
    </citation>
    <scope>NUCLEOTIDE SEQUENCE [LARGE SCALE GENOMIC DNA]</scope>
    <source>
        <strain evidence="4">FDAARGOS_369</strain>
    </source>
</reference>
<keyword evidence="3" id="KW-0378">Hydrolase</keyword>
<feature type="domain" description="D-alanyl-D-alanine carboxypeptidase-like core" evidence="2">
    <location>
        <begin position="146"/>
        <end position="273"/>
    </location>
</feature>
<dbReference type="PANTHER" id="PTHR34385">
    <property type="entry name" value="D-ALANYL-D-ALANINE CARBOXYPEPTIDASE"/>
    <property type="match status" value="1"/>
</dbReference>
<dbReference type="RefSeq" id="WP_096741040.1">
    <property type="nucleotide sequence ID" value="NZ_CP023510.1"/>
</dbReference>
<dbReference type="PANTHER" id="PTHR34385:SF1">
    <property type="entry name" value="PEPTIDOGLYCAN L-ALANYL-D-GLUTAMATE ENDOPEPTIDASE CWLK"/>
    <property type="match status" value="1"/>
</dbReference>
<dbReference type="Gene3D" id="3.30.1380.10">
    <property type="match status" value="1"/>
</dbReference>
<name>A0A291DGG0_9MICC</name>
<dbReference type="InterPro" id="IPR052179">
    <property type="entry name" value="DD-CPase-like"/>
</dbReference>
<proteinExistence type="predicted"/>
<dbReference type="PROSITE" id="PS51318">
    <property type="entry name" value="TAT"/>
    <property type="match status" value="1"/>
</dbReference>
<dbReference type="GO" id="GO:0006508">
    <property type="term" value="P:proteolysis"/>
    <property type="evidence" value="ECO:0007669"/>
    <property type="project" value="InterPro"/>
</dbReference>
<dbReference type="Proteomes" id="UP000218628">
    <property type="component" value="Chromosome"/>
</dbReference>
<evidence type="ECO:0000313" key="4">
    <source>
        <dbReference type="Proteomes" id="UP000218628"/>
    </source>
</evidence>
<dbReference type="SUPFAM" id="SSF55166">
    <property type="entry name" value="Hedgehog/DD-peptidase"/>
    <property type="match status" value="1"/>
</dbReference>
<dbReference type="InterPro" id="IPR058193">
    <property type="entry name" value="VanY/YodJ_core_dom"/>
</dbReference>
<feature type="region of interest" description="Disordered" evidence="1">
    <location>
        <begin position="41"/>
        <end position="69"/>
    </location>
</feature>
<dbReference type="InterPro" id="IPR009045">
    <property type="entry name" value="Zn_M74/Hedgehog-like"/>
</dbReference>
<evidence type="ECO:0000256" key="1">
    <source>
        <dbReference type="SAM" id="MobiDB-lite"/>
    </source>
</evidence>
<dbReference type="InterPro" id="IPR003709">
    <property type="entry name" value="VanY-like_core_dom"/>
</dbReference>
<dbReference type="GO" id="GO:0004180">
    <property type="term" value="F:carboxypeptidase activity"/>
    <property type="evidence" value="ECO:0007669"/>
    <property type="project" value="UniProtKB-KW"/>
</dbReference>
<dbReference type="EMBL" id="CP023510">
    <property type="protein sequence ID" value="ATF63576.1"/>
    <property type="molecule type" value="Genomic_DNA"/>
</dbReference>
<dbReference type="Pfam" id="PF02557">
    <property type="entry name" value="VanY"/>
    <property type="match status" value="1"/>
</dbReference>
<evidence type="ECO:0000313" key="3">
    <source>
        <dbReference type="EMBL" id="ATF63576.1"/>
    </source>
</evidence>
<sequence>MKSLHRTSTAQESLNSSALNRRTLLGAALGVGGTALLAACGSQGQGASSSSSAASASASESATASAASSSVSSTAAASSAAPSPVASATGASASASTSASASSTPLALAQPSVESQPDSLRCLVNKMRPFAQQDWEPNDLVEFYGHQLRAEAAKAADTMIDAAATDGVTLLVSSAYRSYAVQQQTYQYWVSVNGQQVADQLSARPGYSEHQTGLAIDFASPEGCRLEECYRDTLAGQWLAKNAPRYGYILRFPDGRQSVTGYRFEPWHYRYVGVQIAQEYVSSGAKTFEEFIGTGAAPDYASAS</sequence>
<accession>A0A291DGG0</accession>
<keyword evidence="3" id="KW-0645">Protease</keyword>